<name>A0A081NIR4_9GAMM</name>
<feature type="region of interest" description="Disordered" evidence="2">
    <location>
        <begin position="197"/>
        <end position="278"/>
    </location>
</feature>
<evidence type="ECO:0000256" key="2">
    <source>
        <dbReference type="SAM" id="MobiDB-lite"/>
    </source>
</evidence>
<reference evidence="3 4" key="1">
    <citation type="submission" date="2014-06" db="EMBL/GenBank/DDBJ databases">
        <title>Whole Genome Sequences of Three Symbiotic Endozoicomonas Bacteria.</title>
        <authorList>
            <person name="Neave M.J."/>
            <person name="Apprill A."/>
            <person name="Voolstra C.R."/>
        </authorList>
    </citation>
    <scope>NUCLEOTIDE SEQUENCE [LARGE SCALE GENOMIC DNA]</scope>
    <source>
        <strain evidence="3 4">DSM 25634</strain>
    </source>
</reference>
<dbReference type="AlphaFoldDB" id="A0A081NIR4"/>
<dbReference type="Proteomes" id="UP000028073">
    <property type="component" value="Unassembled WGS sequence"/>
</dbReference>
<keyword evidence="1" id="KW-0175">Coiled coil</keyword>
<keyword evidence="4" id="KW-1185">Reference proteome</keyword>
<feature type="compositionally biased region" description="Polar residues" evidence="2">
    <location>
        <begin position="26"/>
        <end position="44"/>
    </location>
</feature>
<gene>
    <name evidence="3" type="ORF">GZ78_12550</name>
</gene>
<dbReference type="EMBL" id="JOKH01000002">
    <property type="protein sequence ID" value="KEQ18337.1"/>
    <property type="molecule type" value="Genomic_DNA"/>
</dbReference>
<comment type="caution">
    <text evidence="3">The sequence shown here is derived from an EMBL/GenBank/DDBJ whole genome shotgun (WGS) entry which is preliminary data.</text>
</comment>
<accession>A0A081NIR4</accession>
<dbReference type="OrthoDB" id="6189620at2"/>
<feature type="compositionally biased region" description="Pro residues" evidence="2">
    <location>
        <begin position="217"/>
        <end position="240"/>
    </location>
</feature>
<feature type="compositionally biased region" description="Polar residues" evidence="2">
    <location>
        <begin position="1"/>
        <end position="10"/>
    </location>
</feature>
<evidence type="ECO:0000256" key="1">
    <source>
        <dbReference type="SAM" id="Coils"/>
    </source>
</evidence>
<protein>
    <submittedName>
        <fullName evidence="3">Uncharacterized protein</fullName>
    </submittedName>
</protein>
<dbReference type="RefSeq" id="WP_034835549.1">
    <property type="nucleotide sequence ID" value="NZ_JOKH01000002.1"/>
</dbReference>
<evidence type="ECO:0000313" key="4">
    <source>
        <dbReference type="Proteomes" id="UP000028073"/>
    </source>
</evidence>
<feature type="coiled-coil region" evidence="1">
    <location>
        <begin position="163"/>
        <end position="190"/>
    </location>
</feature>
<evidence type="ECO:0000313" key="3">
    <source>
        <dbReference type="EMBL" id="KEQ18337.1"/>
    </source>
</evidence>
<feature type="region of interest" description="Disordered" evidence="2">
    <location>
        <begin position="1"/>
        <end position="71"/>
    </location>
</feature>
<sequence length="568" mass="62739">MSIPPSNSNKPPVHGPVPPAGPGKQSGDQTTPAIPKGDSQTPKQSLADRKASKTSPTPFTIPSPKTPEEAKNNYIQQSFRVEALETRTTLAIFAAGLSRHIASGNPNSAGAPILVIHVGSNGKMTNIIPADEGMRDLEQSKALRASLTKTFDEVSKYYSPENKAALQKDLNEAKRELETCKQTLLDMKQALPRPDLAGRGIHIDIPTLGQPPKLSEPFPPSRPDSHPPGPYALPPRPPVTQSPDDEDLIDLQDFPPPPPAPPVSKENREPQINDPTISTLQIHRADFYQGDTGPRDFDSSGDKAILLRQGNPLKNEAFVGTPLALLPDQEDHDYQGSAHSARKALLFPLLMNFMRKHQHPSAISFPKEAVYAYQVGLAATLPNTAKTLEGYGSDTERKRCQELLTELESVHPAVAELIARDITGSQKTSPSIDTRKSKAALYDTLTAAIVRDIERLEMSRFNNKIDVEELEIYQRLEQSMPEDEWDQHAFEISQDLARLCHCWTQGLNDQNELTNDVTIYIGGAPREFDDSSALTLPPSDPGAFKQQKEWMLGYEHLKSLYEWDDSWV</sequence>
<organism evidence="3 4">
    <name type="scientific">Endozoicomonas numazuensis</name>
    <dbReference type="NCBI Taxonomy" id="1137799"/>
    <lineage>
        <taxon>Bacteria</taxon>
        <taxon>Pseudomonadati</taxon>
        <taxon>Pseudomonadota</taxon>
        <taxon>Gammaproteobacteria</taxon>
        <taxon>Oceanospirillales</taxon>
        <taxon>Endozoicomonadaceae</taxon>
        <taxon>Endozoicomonas</taxon>
    </lineage>
</organism>
<proteinExistence type="predicted"/>